<dbReference type="PANTHER" id="PTHR36849">
    <property type="entry name" value="CYTOPLASMIC PROTEIN-RELATED"/>
    <property type="match status" value="1"/>
</dbReference>
<accession>A0A7C8GQ43</accession>
<dbReference type="Proteomes" id="UP000480246">
    <property type="component" value="Unassembled WGS sequence"/>
</dbReference>
<organism evidence="1 2">
    <name type="scientific">Gracilibacillus oryzae</name>
    <dbReference type="NCBI Taxonomy" id="1672701"/>
    <lineage>
        <taxon>Bacteria</taxon>
        <taxon>Bacillati</taxon>
        <taxon>Bacillota</taxon>
        <taxon>Bacilli</taxon>
        <taxon>Bacillales</taxon>
        <taxon>Bacillaceae</taxon>
        <taxon>Gracilibacillus</taxon>
    </lineage>
</organism>
<protein>
    <submittedName>
        <fullName evidence="1">DUF488 family protein</fullName>
    </submittedName>
</protein>
<evidence type="ECO:0000313" key="2">
    <source>
        <dbReference type="Proteomes" id="UP000480246"/>
    </source>
</evidence>
<evidence type="ECO:0000313" key="1">
    <source>
        <dbReference type="EMBL" id="KAB8125894.1"/>
    </source>
</evidence>
<keyword evidence="2" id="KW-1185">Reference proteome</keyword>
<reference evidence="1 2" key="1">
    <citation type="submission" date="2019-10" db="EMBL/GenBank/DDBJ databases">
        <title>Gracilibacillus sp. nov. isolated from rice seeds.</title>
        <authorList>
            <person name="He S."/>
        </authorList>
    </citation>
    <scope>NUCLEOTIDE SEQUENCE [LARGE SCALE GENOMIC DNA]</scope>
    <source>
        <strain evidence="1 2">TD8</strain>
    </source>
</reference>
<proteinExistence type="predicted"/>
<dbReference type="OrthoDB" id="9790745at2"/>
<dbReference type="AlphaFoldDB" id="A0A7C8GQ43"/>
<gene>
    <name evidence="1" type="ORF">F9U64_21365</name>
</gene>
<dbReference type="InterPro" id="IPR052552">
    <property type="entry name" value="YeaO-like"/>
</dbReference>
<dbReference type="PANTHER" id="PTHR36849:SF1">
    <property type="entry name" value="CYTOPLASMIC PROTEIN"/>
    <property type="match status" value="1"/>
</dbReference>
<sequence>MQIKRVYEIAKEEDNVRILVDRIWPRGISKEKAYLNDWLKELGPSHELRKWFAHDPDKFDEFRKKYLHELEKDEEKREAFQQLRNYYEANNGNITLVFAAKEMEYNHVNVLKEKLESK</sequence>
<dbReference type="EMBL" id="WEID01000122">
    <property type="protein sequence ID" value="KAB8125894.1"/>
    <property type="molecule type" value="Genomic_DNA"/>
</dbReference>
<comment type="caution">
    <text evidence="1">The sequence shown here is derived from an EMBL/GenBank/DDBJ whole genome shotgun (WGS) entry which is preliminary data.</text>
</comment>
<dbReference type="RefSeq" id="WP_153406907.1">
    <property type="nucleotide sequence ID" value="NZ_ML762456.1"/>
</dbReference>
<name>A0A7C8GQ43_9BACI</name>
<dbReference type="Pfam" id="PF22752">
    <property type="entry name" value="DUF488-N3i"/>
    <property type="match status" value="1"/>
</dbReference>